<dbReference type="PROSITE" id="PS50835">
    <property type="entry name" value="IG_LIKE"/>
    <property type="match status" value="2"/>
</dbReference>
<evidence type="ECO:0000256" key="7">
    <source>
        <dbReference type="ARBA" id="ARBA00023136"/>
    </source>
</evidence>
<keyword evidence="5 13" id="KW-1133">Transmembrane helix</keyword>
<dbReference type="PANTHER" id="PTHR19944:SF44">
    <property type="entry name" value="HLA CLASS II HISTOCOMPATIBILITY ANTIGEN, DO ALPHA CHAIN"/>
    <property type="match status" value="1"/>
</dbReference>
<dbReference type="InterPro" id="IPR003597">
    <property type="entry name" value="Ig_C1-set"/>
</dbReference>
<dbReference type="Gene3D" id="3.10.320.10">
    <property type="entry name" value="Class II Histocompatibility Antigen, M Beta Chain, Chain B, domain 1"/>
    <property type="match status" value="2"/>
</dbReference>
<evidence type="ECO:0000313" key="17">
    <source>
        <dbReference type="Proteomes" id="UP000030759"/>
    </source>
</evidence>
<feature type="transmembrane region" description="Helical" evidence="13">
    <location>
        <begin position="271"/>
        <end position="289"/>
    </location>
</feature>
<evidence type="ECO:0000256" key="10">
    <source>
        <dbReference type="ARBA" id="ARBA00023182"/>
    </source>
</evidence>
<dbReference type="GO" id="GO:0042613">
    <property type="term" value="C:MHC class II protein complex"/>
    <property type="evidence" value="ECO:0007669"/>
    <property type="project" value="UniProtKB-KW"/>
</dbReference>
<organism evidence="16 17">
    <name type="scientific">Cricetulus griseus</name>
    <name type="common">Chinese hamster</name>
    <name type="synonym">Cricetulus barabensis griseus</name>
    <dbReference type="NCBI Taxonomy" id="10029"/>
    <lineage>
        <taxon>Eukaryota</taxon>
        <taxon>Metazoa</taxon>
        <taxon>Chordata</taxon>
        <taxon>Craniata</taxon>
        <taxon>Vertebrata</taxon>
        <taxon>Euteleostomi</taxon>
        <taxon>Mammalia</taxon>
        <taxon>Eutheria</taxon>
        <taxon>Euarchontoglires</taxon>
        <taxon>Glires</taxon>
        <taxon>Rodentia</taxon>
        <taxon>Myomorpha</taxon>
        <taxon>Muroidea</taxon>
        <taxon>Cricetidae</taxon>
        <taxon>Cricetinae</taxon>
        <taxon>Cricetulus</taxon>
    </lineage>
</organism>
<dbReference type="InterPro" id="IPR007110">
    <property type="entry name" value="Ig-like_dom"/>
</dbReference>
<keyword evidence="9" id="KW-0325">Glycoprotein</keyword>
<dbReference type="InterPro" id="IPR013783">
    <property type="entry name" value="Ig-like_fold"/>
</dbReference>
<sequence length="555" mass="61411">MFQTKAEALGASFLAFLLSLPGSGAIKADHVAMYDIFAQTQKPSGDCVYEFDGDELFYVDLDREETVWGLREFSTVYGFDAQGALPYILSLKDNLRALIQRHNVTQVPSEPPEVTVFPKNPVELGQPNVLICHIDRFFPPVLNVTWLRNGQLVTEGTSETVFLPSTELRFQKFHYLTFIPTAKDVYDCRVEHWSLGQPSLSHWEMPEPLQVTETMETVVCALGLVVALVGIVIGSALIIGALHSSHDPRGPGTRVSDCADVAKAPPPTPSVMVLPVELVLAFHTLISFLNPQGVRAIKADHMGSYGPAFYQSYDASGQFTHEFDGEQIFSVDLKNGEVVWRLPEFGDTQYSNFQSGLASIAMIRAHLDILVERSNRTRAISVPPRVTVLPKSPVELGKPNVLICIVDDIFPPVINVTWLRNNQPVTKGVAQTSFYTQPNHRFRKFHYLTFVPWAEDMYDCRVEHWGLEAPLLQHWEPQVLTPPPDTTETLVCGLGLALGFMGFLLGTALIVTGLSPRSIRRCRSPGSLRVKGGGHECVGEGKSDSVKSRGEKRGG</sequence>
<dbReference type="InterPro" id="IPR014745">
    <property type="entry name" value="MHC_II_a/b_N"/>
</dbReference>
<evidence type="ECO:0000313" key="16">
    <source>
        <dbReference type="EMBL" id="ERE88226.1"/>
    </source>
</evidence>
<dbReference type="SMART" id="SM00407">
    <property type="entry name" value="IGc1"/>
    <property type="match status" value="2"/>
</dbReference>
<evidence type="ECO:0000256" key="5">
    <source>
        <dbReference type="ARBA" id="ARBA00022989"/>
    </source>
</evidence>
<dbReference type="SUPFAM" id="SSF54452">
    <property type="entry name" value="MHC antigen-recognition domain"/>
    <property type="match status" value="2"/>
</dbReference>
<evidence type="ECO:0000256" key="8">
    <source>
        <dbReference type="ARBA" id="ARBA00023157"/>
    </source>
</evidence>
<protein>
    <submittedName>
        <fullName evidence="16">HLA class II histocompatibility antigen, DO alpha chain-like protein</fullName>
    </submittedName>
</protein>
<accession>A0A061ILW4</accession>
<feature type="region of interest" description="Disordered" evidence="12">
    <location>
        <begin position="529"/>
        <end position="555"/>
    </location>
</feature>
<dbReference type="Pfam" id="PF00993">
    <property type="entry name" value="MHC_II_alpha"/>
    <property type="match status" value="2"/>
</dbReference>
<evidence type="ECO:0000256" key="13">
    <source>
        <dbReference type="SAM" id="Phobius"/>
    </source>
</evidence>
<keyword evidence="4" id="KW-0391">Immunity</keyword>
<reference evidence="17" key="1">
    <citation type="journal article" date="2013" name="Nat. Biotechnol.">
        <title>Chinese hamster genome sequenced from sorted chromosomes.</title>
        <authorList>
            <person name="Brinkrolf K."/>
            <person name="Rupp O."/>
            <person name="Laux H."/>
            <person name="Kollin F."/>
            <person name="Ernst W."/>
            <person name="Linke B."/>
            <person name="Kofler R."/>
            <person name="Romand S."/>
            <person name="Hesse F."/>
            <person name="Budach W.E."/>
            <person name="Galosy S."/>
            <person name="Muller D."/>
            <person name="Noll T."/>
            <person name="Wienberg J."/>
            <person name="Jostock T."/>
            <person name="Leonard M."/>
            <person name="Grillari J."/>
            <person name="Tauch A."/>
            <person name="Goesmann A."/>
            <person name="Helk B."/>
            <person name="Mott J.E."/>
            <person name="Puhler A."/>
            <person name="Borth N."/>
        </authorList>
    </citation>
    <scope>NUCLEOTIDE SEQUENCE [LARGE SCALE GENOMIC DNA]</scope>
    <source>
        <strain evidence="17">17A/GY</strain>
    </source>
</reference>
<dbReference type="Proteomes" id="UP000030759">
    <property type="component" value="Unassembled WGS sequence"/>
</dbReference>
<dbReference type="InterPro" id="IPR003006">
    <property type="entry name" value="Ig/MHC_CS"/>
</dbReference>
<feature type="compositionally biased region" description="Basic and acidic residues" evidence="12">
    <location>
        <begin position="533"/>
        <end position="555"/>
    </location>
</feature>
<feature type="domain" description="Ig-like" evidence="15">
    <location>
        <begin position="112"/>
        <end position="201"/>
    </location>
</feature>
<feature type="transmembrane region" description="Helical" evidence="13">
    <location>
        <begin position="221"/>
        <end position="242"/>
    </location>
</feature>
<dbReference type="Pfam" id="PF07654">
    <property type="entry name" value="C1-set"/>
    <property type="match status" value="2"/>
</dbReference>
<evidence type="ECO:0000256" key="11">
    <source>
        <dbReference type="RuleBase" id="RU004238"/>
    </source>
</evidence>
<dbReference type="GO" id="GO:0002682">
    <property type="term" value="P:regulation of immune system process"/>
    <property type="evidence" value="ECO:0007669"/>
    <property type="project" value="UniProtKB-ARBA"/>
</dbReference>
<keyword evidence="8" id="KW-1015">Disulfide bond</keyword>
<proteinExistence type="inferred from homology"/>
<evidence type="ECO:0000256" key="12">
    <source>
        <dbReference type="SAM" id="MobiDB-lite"/>
    </source>
</evidence>
<dbReference type="InterPro" id="IPR050160">
    <property type="entry name" value="MHC/Immunoglobulin"/>
</dbReference>
<evidence type="ECO:0000256" key="3">
    <source>
        <dbReference type="ARBA" id="ARBA00022692"/>
    </source>
</evidence>
<dbReference type="Gene3D" id="2.60.40.10">
    <property type="entry name" value="Immunoglobulins"/>
    <property type="match status" value="2"/>
</dbReference>
<dbReference type="GO" id="GO:0002250">
    <property type="term" value="P:adaptive immune response"/>
    <property type="evidence" value="ECO:0007669"/>
    <property type="project" value="UniProtKB-KW"/>
</dbReference>
<keyword evidence="14" id="KW-0732">Signal</keyword>
<keyword evidence="7 13" id="KW-0472">Membrane</keyword>
<evidence type="ECO:0000256" key="1">
    <source>
        <dbReference type="ARBA" id="ARBA00004479"/>
    </source>
</evidence>
<dbReference type="AlphaFoldDB" id="A0A061ILW4"/>
<dbReference type="PANTHER" id="PTHR19944">
    <property type="entry name" value="MHC CLASS II-RELATED"/>
    <property type="match status" value="1"/>
</dbReference>
<comment type="similarity">
    <text evidence="2 11">Belongs to the MHC class II family.</text>
</comment>
<evidence type="ECO:0000256" key="2">
    <source>
        <dbReference type="ARBA" id="ARBA00007394"/>
    </source>
</evidence>
<dbReference type="InterPro" id="IPR011162">
    <property type="entry name" value="MHC_I/II-like_Ag-recog"/>
</dbReference>
<evidence type="ECO:0000256" key="6">
    <source>
        <dbReference type="ARBA" id="ARBA00023130"/>
    </source>
</evidence>
<dbReference type="SMART" id="SM00920">
    <property type="entry name" value="MHC_II_alpha"/>
    <property type="match status" value="2"/>
</dbReference>
<dbReference type="GO" id="GO:0002504">
    <property type="term" value="P:antigen processing and presentation of peptide or polysaccharide antigen via MHC class II"/>
    <property type="evidence" value="ECO:0007669"/>
    <property type="project" value="UniProtKB-KW"/>
</dbReference>
<feature type="domain" description="Ig-like" evidence="15">
    <location>
        <begin position="384"/>
        <end position="464"/>
    </location>
</feature>
<gene>
    <name evidence="16" type="ORF">H671_1g3221</name>
</gene>
<name>A0A061ILW4_CRIGR</name>
<dbReference type="InterPro" id="IPR036179">
    <property type="entry name" value="Ig-like_dom_sf"/>
</dbReference>
<keyword evidence="10" id="KW-0491">MHC II</keyword>
<dbReference type="CDD" id="cd05767">
    <property type="entry name" value="IgC1_MHC_II_alpha"/>
    <property type="match status" value="1"/>
</dbReference>
<keyword evidence="6" id="KW-1064">Adaptive immunity</keyword>
<evidence type="ECO:0000256" key="9">
    <source>
        <dbReference type="ARBA" id="ARBA00023180"/>
    </source>
</evidence>
<dbReference type="PROSITE" id="PS00290">
    <property type="entry name" value="IG_MHC"/>
    <property type="match status" value="2"/>
</dbReference>
<evidence type="ECO:0000256" key="14">
    <source>
        <dbReference type="SAM" id="SignalP"/>
    </source>
</evidence>
<comment type="subcellular location">
    <subcellularLocation>
        <location evidence="1">Membrane</location>
        <topology evidence="1">Single-pass type I membrane protein</topology>
    </subcellularLocation>
</comment>
<dbReference type="SUPFAM" id="SSF48726">
    <property type="entry name" value="Immunoglobulin"/>
    <property type="match status" value="2"/>
</dbReference>
<dbReference type="CDD" id="cd21004">
    <property type="entry name" value="IgC1_MHC_II_alpha_HLA_DO"/>
    <property type="match status" value="1"/>
</dbReference>
<feature type="signal peptide" evidence="14">
    <location>
        <begin position="1"/>
        <end position="25"/>
    </location>
</feature>
<keyword evidence="3 13" id="KW-0812">Transmembrane</keyword>
<feature type="chain" id="PRO_5001604542" evidence="14">
    <location>
        <begin position="26"/>
        <end position="555"/>
    </location>
</feature>
<evidence type="ECO:0000259" key="15">
    <source>
        <dbReference type="PROSITE" id="PS50835"/>
    </source>
</evidence>
<feature type="transmembrane region" description="Helical" evidence="13">
    <location>
        <begin position="493"/>
        <end position="514"/>
    </location>
</feature>
<evidence type="ECO:0000256" key="4">
    <source>
        <dbReference type="ARBA" id="ARBA00022859"/>
    </source>
</evidence>
<dbReference type="InterPro" id="IPR001003">
    <property type="entry name" value="MHC_II_a_N"/>
</dbReference>
<dbReference type="EMBL" id="KE666174">
    <property type="protein sequence ID" value="ERE88226.1"/>
    <property type="molecule type" value="Genomic_DNA"/>
</dbReference>